<evidence type="ECO:0008006" key="3">
    <source>
        <dbReference type="Google" id="ProtNLM"/>
    </source>
</evidence>
<organism evidence="1 2">
    <name type="scientific">Halorussus aquaticus</name>
    <dbReference type="NCBI Taxonomy" id="2953748"/>
    <lineage>
        <taxon>Archaea</taxon>
        <taxon>Methanobacteriati</taxon>
        <taxon>Methanobacteriota</taxon>
        <taxon>Stenosarchaea group</taxon>
        <taxon>Halobacteria</taxon>
        <taxon>Halobacteriales</taxon>
        <taxon>Haladaptataceae</taxon>
        <taxon>Halorussus</taxon>
    </lineage>
</organism>
<evidence type="ECO:0000313" key="1">
    <source>
        <dbReference type="EMBL" id="MFC4826502.1"/>
    </source>
</evidence>
<sequence length="246" mass="26575">MQTNNTDTDGVDRRTVLKNVGASAGLIGLSGLANASSTESIGTVDLVQVGVEYQFDEPFELQEFLINGTPGYFFDSAEKSMYLTSAVSPTEKSAFQSRATIVKQSGLGAMKEHSLGNESTTVLPTALDDSTYRPIAVLGLEEPFQEPGVEITPEAGAATISTGSFKTALQPNTEQTTEVDEHTITVKAYEVSDDLVDAPHIPKNERSVNIDRWQQEIDVTRVLRAKYLEDISVVDLSTLDNSKGVP</sequence>
<proteinExistence type="predicted"/>
<reference evidence="1 2" key="1">
    <citation type="journal article" date="2019" name="Int. J. Syst. Evol. Microbiol.">
        <title>The Global Catalogue of Microorganisms (GCM) 10K type strain sequencing project: providing services to taxonomists for standard genome sequencing and annotation.</title>
        <authorList>
            <consortium name="The Broad Institute Genomics Platform"/>
            <consortium name="The Broad Institute Genome Sequencing Center for Infectious Disease"/>
            <person name="Wu L."/>
            <person name="Ma J."/>
        </authorList>
    </citation>
    <scope>NUCLEOTIDE SEQUENCE [LARGE SCALE GENOMIC DNA]</scope>
    <source>
        <strain evidence="1 2">XZYJ18</strain>
    </source>
</reference>
<evidence type="ECO:0000313" key="2">
    <source>
        <dbReference type="Proteomes" id="UP001595945"/>
    </source>
</evidence>
<dbReference type="EMBL" id="JBHSHT010000002">
    <property type="protein sequence ID" value="MFC4826502.1"/>
    <property type="molecule type" value="Genomic_DNA"/>
</dbReference>
<comment type="caution">
    <text evidence="1">The sequence shown here is derived from an EMBL/GenBank/DDBJ whole genome shotgun (WGS) entry which is preliminary data.</text>
</comment>
<dbReference type="GeneID" id="73046401"/>
<gene>
    <name evidence="1" type="ORF">ACFO9K_19775</name>
</gene>
<dbReference type="InterPro" id="IPR006311">
    <property type="entry name" value="TAT_signal"/>
</dbReference>
<keyword evidence="2" id="KW-1185">Reference proteome</keyword>
<name>A0ABD5Q701_9EURY</name>
<accession>A0ABD5Q701</accession>
<dbReference type="AlphaFoldDB" id="A0ABD5Q701"/>
<dbReference type="RefSeq" id="WP_254267906.1">
    <property type="nucleotide sequence ID" value="NZ_CP100400.1"/>
</dbReference>
<dbReference type="PROSITE" id="PS51318">
    <property type="entry name" value="TAT"/>
    <property type="match status" value="1"/>
</dbReference>
<protein>
    <recommendedName>
        <fullName evidence="3">Tat (Twin-arginine translocation) pathway signal sequence</fullName>
    </recommendedName>
</protein>
<dbReference type="Proteomes" id="UP001595945">
    <property type="component" value="Unassembled WGS sequence"/>
</dbReference>